<organism evidence="7 8">
    <name type="scientific">Qipengyuania soli</name>
    <dbReference type="NCBI Taxonomy" id="2782568"/>
    <lineage>
        <taxon>Bacteria</taxon>
        <taxon>Pseudomonadati</taxon>
        <taxon>Pseudomonadota</taxon>
        <taxon>Alphaproteobacteria</taxon>
        <taxon>Sphingomonadales</taxon>
        <taxon>Erythrobacteraceae</taxon>
        <taxon>Qipengyuania</taxon>
    </lineage>
</organism>
<evidence type="ECO:0000313" key="7">
    <source>
        <dbReference type="EMBL" id="QPC98223.1"/>
    </source>
</evidence>
<protein>
    <recommendedName>
        <fullName evidence="4">3,4-dihydroxy-2-butanone 4-phosphate synthase</fullName>
        <ecNumber evidence="3">4.1.99.12</ecNumber>
    </recommendedName>
</protein>
<dbReference type="GO" id="GO:0003935">
    <property type="term" value="F:GTP cyclohydrolase II activity"/>
    <property type="evidence" value="ECO:0007669"/>
    <property type="project" value="TreeGrafter"/>
</dbReference>
<dbReference type="GO" id="GO:0046872">
    <property type="term" value="F:metal ion binding"/>
    <property type="evidence" value="ECO:0007669"/>
    <property type="project" value="UniProtKB-KW"/>
</dbReference>
<dbReference type="GO" id="GO:0009231">
    <property type="term" value="P:riboflavin biosynthetic process"/>
    <property type="evidence" value="ECO:0007669"/>
    <property type="project" value="UniProtKB-UniPathway"/>
</dbReference>
<keyword evidence="6" id="KW-0479">Metal-binding</keyword>
<accession>A0A7S8ISF4</accession>
<comment type="function">
    <text evidence="1">Catalyzes the conversion of D-ribulose 5-phosphate to formate and 3,4-dihydroxy-2-butanone 4-phosphate.</text>
</comment>
<proteinExistence type="predicted"/>
<keyword evidence="8" id="KW-1185">Reference proteome</keyword>
<dbReference type="GO" id="GO:0008686">
    <property type="term" value="F:3,4-dihydroxy-2-butanone-4-phosphate synthase activity"/>
    <property type="evidence" value="ECO:0007669"/>
    <property type="project" value="UniProtKB-EC"/>
</dbReference>
<dbReference type="InterPro" id="IPR017945">
    <property type="entry name" value="DHBP_synth_RibB-like_a/b_dom"/>
</dbReference>
<evidence type="ECO:0000313" key="8">
    <source>
        <dbReference type="Proteomes" id="UP000594459"/>
    </source>
</evidence>
<dbReference type="Gene3D" id="3.90.870.10">
    <property type="entry name" value="DHBP synthase"/>
    <property type="match status" value="1"/>
</dbReference>
<reference evidence="7 8" key="1">
    <citation type="submission" date="2020-11" db="EMBL/GenBank/DDBJ databases">
        <title>The genome sequence of Erythrobacter sp. 6D36.</title>
        <authorList>
            <person name="Liu Y."/>
        </authorList>
    </citation>
    <scope>NUCLEOTIDE SEQUENCE [LARGE SCALE GENOMIC DNA]</scope>
    <source>
        <strain evidence="7 8">6D36</strain>
    </source>
</reference>
<name>A0A7S8ISF4_9SPHN</name>
<dbReference type="GO" id="GO:0005829">
    <property type="term" value="C:cytosol"/>
    <property type="evidence" value="ECO:0007669"/>
    <property type="project" value="TreeGrafter"/>
</dbReference>
<dbReference type="Proteomes" id="UP000594459">
    <property type="component" value="Chromosome"/>
</dbReference>
<evidence type="ECO:0000256" key="3">
    <source>
        <dbReference type="ARBA" id="ARBA00012153"/>
    </source>
</evidence>
<evidence type="ECO:0000256" key="1">
    <source>
        <dbReference type="ARBA" id="ARBA00002284"/>
    </source>
</evidence>
<dbReference type="UniPathway" id="UPA00275">
    <property type="reaction ID" value="UER00399"/>
</dbReference>
<dbReference type="PANTHER" id="PTHR21327">
    <property type="entry name" value="GTP CYCLOHYDROLASE II-RELATED"/>
    <property type="match status" value="1"/>
</dbReference>
<evidence type="ECO:0000256" key="4">
    <source>
        <dbReference type="ARBA" id="ARBA00018836"/>
    </source>
</evidence>
<dbReference type="SUPFAM" id="SSF55821">
    <property type="entry name" value="YrdC/RibB"/>
    <property type="match status" value="1"/>
</dbReference>
<dbReference type="RefSeq" id="WP_200981230.1">
    <property type="nucleotide sequence ID" value="NZ_CP064654.1"/>
</dbReference>
<evidence type="ECO:0000256" key="6">
    <source>
        <dbReference type="ARBA" id="ARBA00022723"/>
    </source>
</evidence>
<dbReference type="EMBL" id="CP064654">
    <property type="protein sequence ID" value="QPC98223.1"/>
    <property type="molecule type" value="Genomic_DNA"/>
</dbReference>
<evidence type="ECO:0000256" key="5">
    <source>
        <dbReference type="ARBA" id="ARBA00022619"/>
    </source>
</evidence>
<sequence length="199" mass="20733">MSTGVQEAIDAIARGEIVILTGDRLRGGDIDFCAAASLVTTEHITFMATHGRGLICLTLPSERAMGLGIRLINPSTERQTGRPFGNSIEAREGVTTGISAADRAHTIRTAVAPGATSSDLVSPGHVFPLITRSGGVDARMSAAEGSVRLCSLAGVGDAGVICSIMRDDGEMARLRDVQPLIEKFNLKVCDISQLSEGAA</sequence>
<dbReference type="PANTHER" id="PTHR21327:SF18">
    <property type="entry name" value="3,4-DIHYDROXY-2-BUTANONE 4-PHOSPHATE SYNTHASE"/>
    <property type="match status" value="1"/>
</dbReference>
<gene>
    <name evidence="7" type="ORF">IRL76_10150</name>
</gene>
<dbReference type="EC" id="4.1.99.12" evidence="3"/>
<evidence type="ECO:0000256" key="2">
    <source>
        <dbReference type="ARBA" id="ARBA00004904"/>
    </source>
</evidence>
<dbReference type="Pfam" id="PF00926">
    <property type="entry name" value="DHBP_synthase"/>
    <property type="match status" value="1"/>
</dbReference>
<dbReference type="InterPro" id="IPR000422">
    <property type="entry name" value="DHBP_synthase_RibB"/>
</dbReference>
<dbReference type="KEGG" id="qso:IRL76_10150"/>
<dbReference type="AlphaFoldDB" id="A0A7S8ISF4"/>
<keyword evidence="5" id="KW-0686">Riboflavin biosynthesis</keyword>
<comment type="pathway">
    <text evidence="2">Cofactor biosynthesis; riboflavin biosynthesis; 2-hydroxy-3-oxobutyl phosphate from D-ribulose 5-phosphate: step 1/1.</text>
</comment>